<dbReference type="EMBL" id="PJND01000011">
    <property type="protein sequence ID" value="PKW20090.1"/>
    <property type="molecule type" value="Genomic_DNA"/>
</dbReference>
<gene>
    <name evidence="1" type="ORF">B0G92_3169</name>
    <name evidence="2" type="ORF">CLV50_3230</name>
</gene>
<dbReference type="Proteomes" id="UP000275027">
    <property type="component" value="Unassembled WGS sequence"/>
</dbReference>
<evidence type="ECO:0000313" key="3">
    <source>
        <dbReference type="Proteomes" id="UP000233767"/>
    </source>
</evidence>
<dbReference type="AlphaFoldDB" id="A0A497U9U2"/>
<organism evidence="2 4">
    <name type="scientific">Flavobacterium lindanitolerans</name>
    <dbReference type="NCBI Taxonomy" id="428988"/>
    <lineage>
        <taxon>Bacteria</taxon>
        <taxon>Pseudomonadati</taxon>
        <taxon>Bacteroidota</taxon>
        <taxon>Flavobacteriia</taxon>
        <taxon>Flavobacteriales</taxon>
        <taxon>Flavobacteriaceae</taxon>
        <taxon>Flavobacterium</taxon>
    </lineage>
</organism>
<sequence length="143" mass="16893">MKIKIILILSVFCFFGCKTRNNITIQNNPIEVTKFMGSITTQPYSINEKTFWNSKDEHAKLLIKNNVFIEDVKSLKNHSSQNFKEYNYAFIMRHGKSTDTLYSDSSLQSWILKENNTTSYFYDEEGIIAEKLRTSYSFFYDCW</sequence>
<dbReference type="RefSeq" id="WP_101472922.1">
    <property type="nucleotide sequence ID" value="NZ_PJND01000011.1"/>
</dbReference>
<evidence type="ECO:0000313" key="4">
    <source>
        <dbReference type="Proteomes" id="UP000275027"/>
    </source>
</evidence>
<keyword evidence="3" id="KW-1185">Reference proteome</keyword>
<dbReference type="EMBL" id="RCCB01000015">
    <property type="protein sequence ID" value="RLJ23414.1"/>
    <property type="molecule type" value="Genomic_DNA"/>
</dbReference>
<accession>A0A497U9U2</accession>
<reference evidence="2 4" key="2">
    <citation type="submission" date="2018-10" db="EMBL/GenBank/DDBJ databases">
        <title>Genomic Encyclopedia of Archaeal and Bacterial Type Strains, Phase II (KMG-II): from individual species to whole genera.</title>
        <authorList>
            <person name="Goeker M."/>
        </authorList>
    </citation>
    <scope>NUCLEOTIDE SEQUENCE [LARGE SCALE GENOMIC DNA]</scope>
    <source>
        <strain evidence="2 4">DSM 21886</strain>
    </source>
</reference>
<name>A0A497U9U2_9FLAO</name>
<evidence type="ECO:0000313" key="1">
    <source>
        <dbReference type="EMBL" id="PKW20090.1"/>
    </source>
</evidence>
<dbReference type="Proteomes" id="UP000233767">
    <property type="component" value="Unassembled WGS sequence"/>
</dbReference>
<evidence type="ECO:0000313" key="2">
    <source>
        <dbReference type="EMBL" id="RLJ23414.1"/>
    </source>
</evidence>
<comment type="caution">
    <text evidence="2">The sequence shown here is derived from an EMBL/GenBank/DDBJ whole genome shotgun (WGS) entry which is preliminary data.</text>
</comment>
<reference evidence="1 3" key="1">
    <citation type="submission" date="2017-12" db="EMBL/GenBank/DDBJ databases">
        <title>Genomic Encyclopedia of Type Strains, Phase III (KMG-III): the genomes of soil and plant-associated and newly described type strains.</title>
        <authorList>
            <person name="Whitman W."/>
        </authorList>
    </citation>
    <scope>NUCLEOTIDE SEQUENCE [LARGE SCALE GENOMIC DNA]</scope>
    <source>
        <strain evidence="1 3">IP-10</strain>
    </source>
</reference>
<protein>
    <submittedName>
        <fullName evidence="2">Uncharacterized protein</fullName>
    </submittedName>
</protein>
<proteinExistence type="predicted"/>